<dbReference type="CDD" id="cd02140">
    <property type="entry name" value="Frm2-like"/>
    <property type="match status" value="1"/>
</dbReference>
<feature type="domain" description="Nitroreductase" evidence="4">
    <location>
        <begin position="10"/>
        <end position="176"/>
    </location>
</feature>
<dbReference type="PANTHER" id="PTHR43035">
    <property type="entry name" value="FATTY ACID REPRESSION MUTANT PROTEIN 2-RELATED"/>
    <property type="match status" value="1"/>
</dbReference>
<dbReference type="InterPro" id="IPR033877">
    <property type="entry name" value="Frm2/Hbn1"/>
</dbReference>
<evidence type="ECO:0000256" key="2">
    <source>
        <dbReference type="ARBA" id="ARBA00022490"/>
    </source>
</evidence>
<dbReference type="Proteomes" id="UP001243623">
    <property type="component" value="Chromosome"/>
</dbReference>
<dbReference type="InterPro" id="IPR029479">
    <property type="entry name" value="Nitroreductase"/>
</dbReference>
<gene>
    <name evidence="5" type="ORF">P3F81_12265</name>
</gene>
<comment type="subcellular location">
    <subcellularLocation>
        <location evidence="1">Cytoplasm</location>
    </subcellularLocation>
</comment>
<evidence type="ECO:0000256" key="1">
    <source>
        <dbReference type="ARBA" id="ARBA00004496"/>
    </source>
</evidence>
<proteinExistence type="predicted"/>
<dbReference type="GO" id="GO:0034599">
    <property type="term" value="P:cellular response to oxidative stress"/>
    <property type="evidence" value="ECO:0007669"/>
    <property type="project" value="InterPro"/>
</dbReference>
<dbReference type="Pfam" id="PF00881">
    <property type="entry name" value="Nitroreductase"/>
    <property type="match status" value="1"/>
</dbReference>
<dbReference type="FunFam" id="3.40.109.10:FF:000001">
    <property type="entry name" value="Nitroreductase family"/>
    <property type="match status" value="1"/>
</dbReference>
<dbReference type="InterPro" id="IPR000415">
    <property type="entry name" value="Nitroreductase-like"/>
</dbReference>
<dbReference type="SUPFAM" id="SSF55469">
    <property type="entry name" value="FMN-dependent nitroreductase-like"/>
    <property type="match status" value="1"/>
</dbReference>
<dbReference type="Gene3D" id="3.40.109.10">
    <property type="entry name" value="NADH Oxidase"/>
    <property type="match status" value="1"/>
</dbReference>
<evidence type="ECO:0000313" key="5">
    <source>
        <dbReference type="EMBL" id="WIW70643.1"/>
    </source>
</evidence>
<organism evidence="5 6">
    <name type="scientific">Selenobaculum gibii</name>
    <dbReference type="NCBI Taxonomy" id="3054208"/>
    <lineage>
        <taxon>Bacteria</taxon>
        <taxon>Bacillati</taxon>
        <taxon>Bacillota</taxon>
        <taxon>Negativicutes</taxon>
        <taxon>Selenomonadales</taxon>
        <taxon>Selenomonadaceae</taxon>
        <taxon>Selenobaculum</taxon>
    </lineage>
</organism>
<dbReference type="GO" id="GO:0016491">
    <property type="term" value="F:oxidoreductase activity"/>
    <property type="evidence" value="ECO:0007669"/>
    <property type="project" value="UniProtKB-KW"/>
</dbReference>
<dbReference type="AlphaFoldDB" id="A0A9Y2AIK1"/>
<evidence type="ECO:0000259" key="4">
    <source>
        <dbReference type="Pfam" id="PF00881"/>
    </source>
</evidence>
<dbReference type="KEGG" id="sgbi:P3F81_12265"/>
<accession>A0A9Y2AIK1</accession>
<keyword evidence="3" id="KW-0560">Oxidoreductase</keyword>
<sequence>MKCFQESVIHRRTNYALGKSIPVLPSQIIAVVERMTREVPSAFNMQSARVIVAMGKHHKKIWQITKETLKKIVSPESFSATETKIDGFSSAYGTVLFFEEMNIIKDMQEKFAAYADNFPVWAQQANGMLQFSIWTALDDIGIGVNLQHYNPLIDAEIKEYFTVPDSWKLIAQMPFGEIKQPPMPIEKISISERVKVFS</sequence>
<name>A0A9Y2AIK1_9FIRM</name>
<protein>
    <submittedName>
        <fullName evidence="5">Nitroreductase family protein</fullName>
    </submittedName>
</protein>
<dbReference type="GO" id="GO:0005737">
    <property type="term" value="C:cytoplasm"/>
    <property type="evidence" value="ECO:0007669"/>
    <property type="project" value="UniProtKB-SubCell"/>
</dbReference>
<keyword evidence="6" id="KW-1185">Reference proteome</keyword>
<dbReference type="PANTHER" id="PTHR43035:SF1">
    <property type="entry name" value="FATTY ACID REPRESSION MUTANT PROTEIN 2-RELATED"/>
    <property type="match status" value="1"/>
</dbReference>
<evidence type="ECO:0000256" key="3">
    <source>
        <dbReference type="ARBA" id="ARBA00023002"/>
    </source>
</evidence>
<reference evidence="5" key="1">
    <citation type="submission" date="2023-03" db="EMBL/GenBank/DDBJ databases">
        <title>Selenobaculum gbiensis gen. nov. sp. nov., a new bacterium isolated from the gut microbiota of IBD patient.</title>
        <authorList>
            <person name="Yeo S."/>
            <person name="Park H."/>
            <person name="Huh C.S."/>
        </authorList>
    </citation>
    <scope>NUCLEOTIDE SEQUENCE</scope>
    <source>
        <strain evidence="5">ICN-92133</strain>
    </source>
</reference>
<evidence type="ECO:0000313" key="6">
    <source>
        <dbReference type="Proteomes" id="UP001243623"/>
    </source>
</evidence>
<dbReference type="RefSeq" id="WP_147669535.1">
    <property type="nucleotide sequence ID" value="NZ_CP120678.1"/>
</dbReference>
<keyword evidence="2" id="KW-0963">Cytoplasm</keyword>
<dbReference type="EMBL" id="CP120678">
    <property type="protein sequence ID" value="WIW70643.1"/>
    <property type="molecule type" value="Genomic_DNA"/>
</dbReference>